<feature type="domain" description="YdhG-like" evidence="1">
    <location>
        <begin position="17"/>
        <end position="110"/>
    </location>
</feature>
<reference evidence="2 3" key="1">
    <citation type="submission" date="2018-10" db="EMBL/GenBank/DDBJ databases">
        <title>Ulvibacterium marinum gen. nov., sp. nov., a novel marine bacterium of the family Flavobacteriaceae, isolated from a culture of the green alga Ulva prolifera.</title>
        <authorList>
            <person name="Zhang Z."/>
        </authorList>
    </citation>
    <scope>NUCLEOTIDE SEQUENCE [LARGE SCALE GENOMIC DNA]</scope>
    <source>
        <strain evidence="2 3">CCMM003</strain>
    </source>
</reference>
<dbReference type="OrthoDB" id="670608at2"/>
<gene>
    <name evidence="2" type="ORF">D7Z94_23665</name>
</gene>
<evidence type="ECO:0000259" key="1">
    <source>
        <dbReference type="Pfam" id="PF08818"/>
    </source>
</evidence>
<organism evidence="2 3">
    <name type="scientific">Ulvibacterium marinum</name>
    <dbReference type="NCBI Taxonomy" id="2419782"/>
    <lineage>
        <taxon>Bacteria</taxon>
        <taxon>Pseudomonadati</taxon>
        <taxon>Bacteroidota</taxon>
        <taxon>Flavobacteriia</taxon>
        <taxon>Flavobacteriales</taxon>
        <taxon>Flavobacteriaceae</taxon>
        <taxon>Ulvibacterium</taxon>
    </lineage>
</organism>
<evidence type="ECO:0000313" key="3">
    <source>
        <dbReference type="Proteomes" id="UP000276603"/>
    </source>
</evidence>
<dbReference type="InterPro" id="IPR014922">
    <property type="entry name" value="YdhG-like"/>
</dbReference>
<keyword evidence="3" id="KW-1185">Reference proteome</keyword>
<sequence>MTDEKDNFYLIQPEPNKSCLLAMRDIVLHMDGQITETQKYGMPCFCYKGKAFCYLWVDKKSNEPYFLMVEGKRLHHPELETGSRSRMKIFRVDPKKDLPILNIDLIMNQALDVYRN</sequence>
<dbReference type="SUPFAM" id="SSF159888">
    <property type="entry name" value="YdhG-like"/>
    <property type="match status" value="1"/>
</dbReference>
<dbReference type="EMBL" id="RBCJ01000006">
    <property type="protein sequence ID" value="RKN76785.1"/>
    <property type="molecule type" value="Genomic_DNA"/>
</dbReference>
<proteinExistence type="predicted"/>
<evidence type="ECO:0000313" key="2">
    <source>
        <dbReference type="EMBL" id="RKN76785.1"/>
    </source>
</evidence>
<dbReference type="RefSeq" id="WP_120714132.1">
    <property type="nucleotide sequence ID" value="NZ_RBCJ01000006.1"/>
</dbReference>
<dbReference type="Gene3D" id="3.90.1150.200">
    <property type="match status" value="1"/>
</dbReference>
<protein>
    <submittedName>
        <fullName evidence="2">DUF1801 domain-containing protein</fullName>
    </submittedName>
</protein>
<comment type="caution">
    <text evidence="2">The sequence shown here is derived from an EMBL/GenBank/DDBJ whole genome shotgun (WGS) entry which is preliminary data.</text>
</comment>
<name>A0A3B0BTZ9_9FLAO</name>
<dbReference type="Proteomes" id="UP000276603">
    <property type="component" value="Unassembled WGS sequence"/>
</dbReference>
<dbReference type="Pfam" id="PF08818">
    <property type="entry name" value="DUF1801"/>
    <property type="match status" value="1"/>
</dbReference>
<accession>A0A3B0BTZ9</accession>
<dbReference type="AlphaFoldDB" id="A0A3B0BTZ9"/>